<name>A0A1I8FL26_9PLAT</name>
<organism evidence="1 2">
    <name type="scientific">Macrostomum lignano</name>
    <dbReference type="NCBI Taxonomy" id="282301"/>
    <lineage>
        <taxon>Eukaryota</taxon>
        <taxon>Metazoa</taxon>
        <taxon>Spiralia</taxon>
        <taxon>Lophotrochozoa</taxon>
        <taxon>Platyhelminthes</taxon>
        <taxon>Rhabditophora</taxon>
        <taxon>Macrostomorpha</taxon>
        <taxon>Macrostomida</taxon>
        <taxon>Macrostomidae</taxon>
        <taxon>Macrostomum</taxon>
    </lineage>
</organism>
<proteinExistence type="predicted"/>
<dbReference type="Proteomes" id="UP000095280">
    <property type="component" value="Unplaced"/>
</dbReference>
<dbReference type="AlphaFoldDB" id="A0A1I8FL26"/>
<sequence length="18" mass="2205">MRTSCWRLSNFLTTESSW</sequence>
<dbReference type="WBParaSite" id="maker-unitig_38399-snap-gene-0.2-mRNA-1">
    <property type="protein sequence ID" value="maker-unitig_38399-snap-gene-0.2-mRNA-1"/>
    <property type="gene ID" value="maker-unitig_38399-snap-gene-0.2"/>
</dbReference>
<evidence type="ECO:0000313" key="2">
    <source>
        <dbReference type="WBParaSite" id="maker-unitig_38399-snap-gene-0.2-mRNA-1"/>
    </source>
</evidence>
<reference evidence="2" key="1">
    <citation type="submission" date="2016-11" db="UniProtKB">
        <authorList>
            <consortium name="WormBaseParasite"/>
        </authorList>
    </citation>
    <scope>IDENTIFICATION</scope>
</reference>
<accession>A0A1I8FL26</accession>
<keyword evidence="1" id="KW-1185">Reference proteome</keyword>
<protein>
    <submittedName>
        <fullName evidence="2">Uncharacterized protein</fullName>
    </submittedName>
</protein>
<evidence type="ECO:0000313" key="1">
    <source>
        <dbReference type="Proteomes" id="UP000095280"/>
    </source>
</evidence>